<evidence type="ECO:0000313" key="4">
    <source>
        <dbReference type="EMBL" id="CUI16384.1"/>
    </source>
</evidence>
<protein>
    <submittedName>
        <fullName evidence="4">Uncharacterized protein</fullName>
    </submittedName>
</protein>
<dbReference type="KEGG" id="pnl:PNK_0758"/>
<dbReference type="InterPro" id="IPR051685">
    <property type="entry name" value="Ycf3/AcsC/BcsC/TPR_MFPF"/>
</dbReference>
<proteinExistence type="predicted"/>
<evidence type="ECO:0000256" key="2">
    <source>
        <dbReference type="ARBA" id="ARBA00022803"/>
    </source>
</evidence>
<accession>A0A0U5EQG9</accession>
<feature type="repeat" description="TPR" evidence="3">
    <location>
        <begin position="543"/>
        <end position="576"/>
    </location>
</feature>
<dbReference type="InterPro" id="IPR011990">
    <property type="entry name" value="TPR-like_helical_dom_sf"/>
</dbReference>
<evidence type="ECO:0000313" key="5">
    <source>
        <dbReference type="Proteomes" id="UP000069902"/>
    </source>
</evidence>
<dbReference type="PANTHER" id="PTHR44943">
    <property type="entry name" value="CELLULOSE SYNTHASE OPERON PROTEIN C"/>
    <property type="match status" value="1"/>
</dbReference>
<dbReference type="SMART" id="SM00028">
    <property type="entry name" value="TPR"/>
    <property type="match status" value="8"/>
</dbReference>
<dbReference type="EMBL" id="LN879502">
    <property type="protein sequence ID" value="CUI16384.1"/>
    <property type="molecule type" value="Genomic_DNA"/>
</dbReference>
<dbReference type="InParanoid" id="A0A0U5EQG9"/>
<keyword evidence="5" id="KW-1185">Reference proteome</keyword>
<name>A0A0U5EQG9_9BACT</name>
<evidence type="ECO:0000256" key="3">
    <source>
        <dbReference type="PROSITE-ProRule" id="PRU00339"/>
    </source>
</evidence>
<dbReference type="Proteomes" id="UP000069902">
    <property type="component" value="Chromosome cPNK"/>
</dbReference>
<organism evidence="4 5">
    <name type="scientific">Candidatus Protochlamydia naegleriophila</name>
    <dbReference type="NCBI Taxonomy" id="389348"/>
    <lineage>
        <taxon>Bacteria</taxon>
        <taxon>Pseudomonadati</taxon>
        <taxon>Chlamydiota</taxon>
        <taxon>Chlamydiia</taxon>
        <taxon>Parachlamydiales</taxon>
        <taxon>Parachlamydiaceae</taxon>
        <taxon>Candidatus Protochlamydia</taxon>
    </lineage>
</organism>
<keyword evidence="2 3" id="KW-0802">TPR repeat</keyword>
<dbReference type="Gene3D" id="1.25.40.10">
    <property type="entry name" value="Tetratricopeptide repeat domain"/>
    <property type="match status" value="5"/>
</dbReference>
<evidence type="ECO:0000256" key="1">
    <source>
        <dbReference type="ARBA" id="ARBA00022737"/>
    </source>
</evidence>
<dbReference type="PATRIC" id="fig|389348.3.peg.829"/>
<dbReference type="STRING" id="389348.PNK_0758"/>
<gene>
    <name evidence="4" type="ORF">PNK_0758</name>
</gene>
<keyword evidence="1" id="KW-0677">Repeat</keyword>
<dbReference type="PANTHER" id="PTHR44943:SF4">
    <property type="entry name" value="TPR REPEAT-CONTAINING PROTEIN MJ0798"/>
    <property type="match status" value="1"/>
</dbReference>
<dbReference type="SUPFAM" id="SSF48452">
    <property type="entry name" value="TPR-like"/>
    <property type="match status" value="2"/>
</dbReference>
<dbReference type="PROSITE" id="PS50005">
    <property type="entry name" value="TPR"/>
    <property type="match status" value="2"/>
</dbReference>
<reference evidence="5" key="1">
    <citation type="submission" date="2015-09" db="EMBL/GenBank/DDBJ databases">
        <authorList>
            <person name="Bertelli C."/>
        </authorList>
    </citation>
    <scope>NUCLEOTIDE SEQUENCE [LARGE SCALE GENOMIC DNA]</scope>
    <source>
        <strain evidence="5">KNic</strain>
    </source>
</reference>
<sequence length="693" mass="79134">MTVIYKALIDIQDSQSFERLEGFKDSNVWNKMADNERSLFARLLVLHGAQQLAQGNHQVLDNFETAIKVASHSPTIFYQQGLIFAAYPENMRCLTLAHQAFSQATQKDSSLFDGWYQGALVLLEMGLFEMDTQYLTEADAKFEQAAGLLNESFDSLIQEEFYWKWGLCLASLGKCSGEPHDFYRAIEKYRKASEVGCQSESFLNDFGHALADLASLLDNPSYFSEALNCFTQAVQKNASNFEGWYNQACCLLRLSETSLEPSLLEQADQSFAKAVELNSNNSLLWLKWGQLEMILGKSTRDMTKLEASLDKFAKANQLEPDHPHLLSSWAETELFLGAHHERLDLIQSARAKIIKSLEINPESPDGWYLYGSCLNELGRYFSEEDYYNEAIEKFQYGLSLTRQNPLLWYGMALACFALGELTEEQSLFEKAVRYCSRVIECGGGVFAQFWNDWGVALMKLAEVTGHSSYCEQAIEKFEHALKQPLIEIDAEDLDLEWVYNYGCAFDLLGDLTEEPQHFEKSIQILTQVLQLDPDYIQARYNLALSYSHLGEAMCDVEPYYKALEHFQALLEQDPEDEVIYVDYGVSLINLAVLVHDIHHPERSYALYRQAEGYLMQAVSLGNTQAYYQLTGLYSLTAHHQHAMHYLERAQFFGALPPLEDLLHDDWLEALRQTAPFRQFINELSSQQSKDPND</sequence>
<dbReference type="InterPro" id="IPR019734">
    <property type="entry name" value="TPR_rpt"/>
</dbReference>
<dbReference type="AlphaFoldDB" id="A0A0U5EQG9"/>
<dbReference type="Pfam" id="PF13432">
    <property type="entry name" value="TPR_16"/>
    <property type="match status" value="1"/>
</dbReference>
<feature type="repeat" description="TPR" evidence="3">
    <location>
        <begin position="371"/>
        <end position="404"/>
    </location>
</feature>